<evidence type="ECO:0000313" key="2">
    <source>
        <dbReference type="EMBL" id="CAP25979.1"/>
    </source>
</evidence>
<dbReference type="EMBL" id="HE601369">
    <property type="protein sequence ID" value="CAP25979.1"/>
    <property type="molecule type" value="Genomic_DNA"/>
</dbReference>
<keyword evidence="3" id="KW-1185">Reference proteome</keyword>
<dbReference type="KEGG" id="cbr:CBG_05510"/>
<dbReference type="PANTHER" id="PTHR23015:SF4">
    <property type="entry name" value="DUF38 DOMAIN-CONTAINING PROTEIN-RELATED"/>
    <property type="match status" value="1"/>
</dbReference>
<dbReference type="InterPro" id="IPR040161">
    <property type="entry name" value="FB224"/>
</dbReference>
<organism evidence="2 3">
    <name type="scientific">Caenorhabditis briggsae</name>
    <dbReference type="NCBI Taxonomy" id="6238"/>
    <lineage>
        <taxon>Eukaryota</taxon>
        <taxon>Metazoa</taxon>
        <taxon>Ecdysozoa</taxon>
        <taxon>Nematoda</taxon>
        <taxon>Chromadorea</taxon>
        <taxon>Rhabditida</taxon>
        <taxon>Rhabditina</taxon>
        <taxon>Rhabditomorpha</taxon>
        <taxon>Rhabditoidea</taxon>
        <taxon>Rhabditidae</taxon>
        <taxon>Peloderinae</taxon>
        <taxon>Caenorhabditis</taxon>
    </lineage>
</organism>
<dbReference type="RefSeq" id="XP_002633627.1">
    <property type="nucleotide sequence ID" value="XM_002633581.1"/>
</dbReference>
<dbReference type="AlphaFoldDB" id="A8X019"/>
<dbReference type="InParanoid" id="A8X019"/>
<dbReference type="CTD" id="8575623"/>
<gene>
    <name evidence="2 4" type="ORF">CBG05510</name>
    <name evidence="2" type="ORF">CBG_05510</name>
</gene>
<feature type="compositionally biased region" description="Acidic residues" evidence="1">
    <location>
        <begin position="102"/>
        <end position="112"/>
    </location>
</feature>
<feature type="region of interest" description="Disordered" evidence="1">
    <location>
        <begin position="63"/>
        <end position="128"/>
    </location>
</feature>
<reference evidence="2 3" key="1">
    <citation type="journal article" date="2003" name="PLoS Biol.">
        <title>The genome sequence of Caenorhabditis briggsae: a platform for comparative genomics.</title>
        <authorList>
            <person name="Stein L.D."/>
            <person name="Bao Z."/>
            <person name="Blasiar D."/>
            <person name="Blumenthal T."/>
            <person name="Brent M.R."/>
            <person name="Chen N."/>
            <person name="Chinwalla A."/>
            <person name="Clarke L."/>
            <person name="Clee C."/>
            <person name="Coghlan A."/>
            <person name="Coulson A."/>
            <person name="D'Eustachio P."/>
            <person name="Fitch D.H."/>
            <person name="Fulton L.A."/>
            <person name="Fulton R.E."/>
            <person name="Griffiths-Jones S."/>
            <person name="Harris T.W."/>
            <person name="Hillier L.W."/>
            <person name="Kamath R."/>
            <person name="Kuwabara P.E."/>
            <person name="Mardis E.R."/>
            <person name="Marra M.A."/>
            <person name="Miner T.L."/>
            <person name="Minx P."/>
            <person name="Mullikin J.C."/>
            <person name="Plumb R.W."/>
            <person name="Rogers J."/>
            <person name="Schein J.E."/>
            <person name="Sohrmann M."/>
            <person name="Spieth J."/>
            <person name="Stajich J.E."/>
            <person name="Wei C."/>
            <person name="Willey D."/>
            <person name="Wilson R.K."/>
            <person name="Durbin R."/>
            <person name="Waterston R.H."/>
        </authorList>
    </citation>
    <scope>NUCLEOTIDE SEQUENCE [LARGE SCALE GENOMIC DNA]</scope>
    <source>
        <strain evidence="2 3">AF16</strain>
    </source>
</reference>
<protein>
    <submittedName>
        <fullName evidence="2">Protein CBG05510</fullName>
    </submittedName>
</protein>
<reference evidence="2 3" key="2">
    <citation type="journal article" date="2011" name="PLoS Genet.">
        <title>Caenorhabditis briggsae recombinant inbred line genotypes reveal inter-strain incompatibility and the evolution of recombination.</title>
        <authorList>
            <person name="Ross J.A."/>
            <person name="Koboldt D.C."/>
            <person name="Staisch J.E."/>
            <person name="Chamberlin H.M."/>
            <person name="Gupta B.P."/>
            <person name="Miller R.D."/>
            <person name="Baird S.E."/>
            <person name="Haag E.S."/>
        </authorList>
    </citation>
    <scope>NUCLEOTIDE SEQUENCE [LARGE SCALE GENOMIC DNA]</scope>
    <source>
        <strain evidence="2 3">AF16</strain>
    </source>
</reference>
<proteinExistence type="predicted"/>
<name>A8X019_CAEBR</name>
<dbReference type="HOGENOM" id="CLU_519951_0_0_1"/>
<feature type="compositionally biased region" description="Basic and acidic residues" evidence="1">
    <location>
        <begin position="66"/>
        <end position="85"/>
    </location>
</feature>
<evidence type="ECO:0000256" key="1">
    <source>
        <dbReference type="SAM" id="MobiDB-lite"/>
    </source>
</evidence>
<evidence type="ECO:0000313" key="3">
    <source>
        <dbReference type="Proteomes" id="UP000008549"/>
    </source>
</evidence>
<dbReference type="Proteomes" id="UP000008549">
    <property type="component" value="Unassembled WGS sequence"/>
</dbReference>
<dbReference type="WormBase" id="CBG05510">
    <property type="protein sequence ID" value="CBP07070"/>
    <property type="gene ID" value="WBGene00027949"/>
</dbReference>
<feature type="compositionally biased region" description="Acidic residues" evidence="1">
    <location>
        <begin position="119"/>
        <end position="128"/>
    </location>
</feature>
<dbReference type="GeneID" id="8575623"/>
<accession>A8X019</accession>
<evidence type="ECO:0000313" key="4">
    <source>
        <dbReference type="WormBase" id="CBG05510"/>
    </source>
</evidence>
<sequence length="524" mass="61594">MSEAEIPVDKIHDMIKQLFYGFSTIQKTRREVWEFIKTQKGLAERLRRAAEFGEKLPDAINLDLSMEEKEKEKDDSFGEPSEKRPRTTSPEFSGRPITPNPADEELYPDSDDEPMHDSENEDEEEDKVLIEDEDMPIFNLAYIRQKFEYFAEKYVRIQKSREERGTLVWDEKMVIRVLYLRRISRKCRAAMIDLKIPIKKFHCVVENDFIQFVIFCSGKPGEELNIRYHRRSQEYLEFAYGENSGRFFNDKRETGGMLDMMYLLKKLPKPLRELKFEADKECHPTRLNYHLIFESFRRIAKSWNRYIEVEKLRIQIKGFLRSAGYDNKIMRSVLKRLKPGTLSTLEVRTMLGWGNELGDHVFLHPVTMTEQWRKIKILDIRSARALHNWYMYRGFRLVWTLFLSTKDVEDVMTIFSDYPPFQGGQGFTLNTTDEIDLHLFKSVAKYHSKLIVMINAPTKNARHRLFFRAKRGHVVGISIRETSMQISVVWPKNYNTIDFPTLPPEVTGLSLNEPGPSTAGQISP</sequence>
<dbReference type="PANTHER" id="PTHR23015">
    <property type="entry name" value="UNCHARACTERIZED C.ELEGANS PROTEIN"/>
    <property type="match status" value="1"/>
</dbReference>